<keyword evidence="2" id="KW-1003">Cell membrane</keyword>
<dbReference type="SMART" id="SM00014">
    <property type="entry name" value="acidPPc"/>
    <property type="match status" value="1"/>
</dbReference>
<keyword evidence="3 7" id="KW-0812">Transmembrane</keyword>
<accession>A0A927H6R5</accession>
<evidence type="ECO:0000256" key="6">
    <source>
        <dbReference type="ARBA" id="ARBA00023136"/>
    </source>
</evidence>
<evidence type="ECO:0000313" key="9">
    <source>
        <dbReference type="EMBL" id="MBD2870841.1"/>
    </source>
</evidence>
<dbReference type="Proteomes" id="UP000632125">
    <property type="component" value="Unassembled WGS sequence"/>
</dbReference>
<comment type="subcellular location">
    <subcellularLocation>
        <location evidence="1">Cell membrane</location>
        <topology evidence="1">Multi-pass membrane protein</topology>
    </subcellularLocation>
</comment>
<evidence type="ECO:0000256" key="4">
    <source>
        <dbReference type="ARBA" id="ARBA00022801"/>
    </source>
</evidence>
<sequence length="173" mass="18831">MHWLKRFDHRVLVWCNRTMSHAALDRFFGFITHMGGAAFTIISALMIAGFAAGDWKGAGLQCALALTVSHLIAVLIKKKVRRLRPFRRLSDVRVGNFPLKDYSFPSGHTTAIFSIVTPLLFLAPPAVSMLMIALAVLVGVSRIYWGYHYPTDCAAGGAIGIATGIAVAAFLTI</sequence>
<dbReference type="Gene3D" id="1.20.144.10">
    <property type="entry name" value="Phosphatidic acid phosphatase type 2/haloperoxidase"/>
    <property type="match status" value="1"/>
</dbReference>
<feature type="transmembrane region" description="Helical" evidence="7">
    <location>
        <begin position="27"/>
        <end position="52"/>
    </location>
</feature>
<comment type="caution">
    <text evidence="9">The sequence shown here is derived from an EMBL/GenBank/DDBJ whole genome shotgun (WGS) entry which is preliminary data.</text>
</comment>
<protein>
    <submittedName>
        <fullName evidence="9">Phosphatase PAP2 family protein</fullName>
    </submittedName>
</protein>
<evidence type="ECO:0000313" key="10">
    <source>
        <dbReference type="Proteomes" id="UP000632125"/>
    </source>
</evidence>
<dbReference type="GO" id="GO:0005886">
    <property type="term" value="C:plasma membrane"/>
    <property type="evidence" value="ECO:0007669"/>
    <property type="project" value="UniProtKB-SubCell"/>
</dbReference>
<evidence type="ECO:0000256" key="7">
    <source>
        <dbReference type="SAM" id="Phobius"/>
    </source>
</evidence>
<dbReference type="PANTHER" id="PTHR14969:SF62">
    <property type="entry name" value="DECAPRENYLPHOSPHORYL-5-PHOSPHORIBOSE PHOSPHATASE RV3807C-RELATED"/>
    <property type="match status" value="1"/>
</dbReference>
<dbReference type="InterPro" id="IPR036938">
    <property type="entry name" value="PAP2/HPO_sf"/>
</dbReference>
<feature type="transmembrane region" description="Helical" evidence="7">
    <location>
        <begin position="58"/>
        <end position="76"/>
    </location>
</feature>
<dbReference type="PANTHER" id="PTHR14969">
    <property type="entry name" value="SPHINGOSINE-1-PHOSPHATE PHOSPHOHYDROLASE"/>
    <property type="match status" value="1"/>
</dbReference>
<evidence type="ECO:0000259" key="8">
    <source>
        <dbReference type="SMART" id="SM00014"/>
    </source>
</evidence>
<organism evidence="9 10">
    <name type="scientific">Paenibacillus arenilitoris</name>
    <dbReference type="NCBI Taxonomy" id="2772299"/>
    <lineage>
        <taxon>Bacteria</taxon>
        <taxon>Bacillati</taxon>
        <taxon>Bacillota</taxon>
        <taxon>Bacilli</taxon>
        <taxon>Bacillales</taxon>
        <taxon>Paenibacillaceae</taxon>
        <taxon>Paenibacillus</taxon>
    </lineage>
</organism>
<dbReference type="InterPro" id="IPR000326">
    <property type="entry name" value="PAP2/HPO"/>
</dbReference>
<evidence type="ECO:0000256" key="3">
    <source>
        <dbReference type="ARBA" id="ARBA00022692"/>
    </source>
</evidence>
<dbReference type="SUPFAM" id="SSF48317">
    <property type="entry name" value="Acid phosphatase/Vanadium-dependent haloperoxidase"/>
    <property type="match status" value="1"/>
</dbReference>
<feature type="domain" description="Phosphatidic acid phosphatase type 2/haloperoxidase" evidence="8">
    <location>
        <begin position="60"/>
        <end position="168"/>
    </location>
</feature>
<keyword evidence="4" id="KW-0378">Hydrolase</keyword>
<keyword evidence="5 7" id="KW-1133">Transmembrane helix</keyword>
<evidence type="ECO:0000256" key="2">
    <source>
        <dbReference type="ARBA" id="ARBA00022475"/>
    </source>
</evidence>
<dbReference type="GO" id="GO:0016787">
    <property type="term" value="F:hydrolase activity"/>
    <property type="evidence" value="ECO:0007669"/>
    <property type="project" value="UniProtKB-KW"/>
</dbReference>
<dbReference type="RefSeq" id="WP_190864101.1">
    <property type="nucleotide sequence ID" value="NZ_JACXIY010000024.1"/>
</dbReference>
<keyword evidence="10" id="KW-1185">Reference proteome</keyword>
<dbReference type="Pfam" id="PF01569">
    <property type="entry name" value="PAP2"/>
    <property type="match status" value="1"/>
</dbReference>
<dbReference type="EMBL" id="JACXIY010000024">
    <property type="protein sequence ID" value="MBD2870841.1"/>
    <property type="molecule type" value="Genomic_DNA"/>
</dbReference>
<keyword evidence="6 7" id="KW-0472">Membrane</keyword>
<feature type="transmembrane region" description="Helical" evidence="7">
    <location>
        <begin position="147"/>
        <end position="171"/>
    </location>
</feature>
<dbReference type="AlphaFoldDB" id="A0A927H6R5"/>
<feature type="transmembrane region" description="Helical" evidence="7">
    <location>
        <begin position="119"/>
        <end position="141"/>
    </location>
</feature>
<evidence type="ECO:0000256" key="5">
    <source>
        <dbReference type="ARBA" id="ARBA00022989"/>
    </source>
</evidence>
<evidence type="ECO:0000256" key="1">
    <source>
        <dbReference type="ARBA" id="ARBA00004651"/>
    </source>
</evidence>
<gene>
    <name evidence="9" type="ORF">IDH41_19845</name>
</gene>
<proteinExistence type="predicted"/>
<reference evidence="9" key="1">
    <citation type="submission" date="2020-09" db="EMBL/GenBank/DDBJ databases">
        <title>A novel bacterium of genus Paenibacillus, isolated from South China Sea.</title>
        <authorList>
            <person name="Huang H."/>
            <person name="Mo K."/>
            <person name="Hu Y."/>
        </authorList>
    </citation>
    <scope>NUCLEOTIDE SEQUENCE</scope>
    <source>
        <strain evidence="9">IB182493</strain>
    </source>
</reference>
<name>A0A927H6R5_9BACL</name>